<organism evidence="2 3">
    <name type="scientific">Bombardia bombarda</name>
    <dbReference type="NCBI Taxonomy" id="252184"/>
    <lineage>
        <taxon>Eukaryota</taxon>
        <taxon>Fungi</taxon>
        <taxon>Dikarya</taxon>
        <taxon>Ascomycota</taxon>
        <taxon>Pezizomycotina</taxon>
        <taxon>Sordariomycetes</taxon>
        <taxon>Sordariomycetidae</taxon>
        <taxon>Sordariales</taxon>
        <taxon>Lasiosphaeriaceae</taxon>
        <taxon>Bombardia</taxon>
    </lineage>
</organism>
<dbReference type="EMBL" id="JAULSR010000001">
    <property type="protein sequence ID" value="KAK0637423.1"/>
    <property type="molecule type" value="Genomic_DNA"/>
</dbReference>
<protein>
    <submittedName>
        <fullName evidence="2">Uncharacterized protein</fullName>
    </submittedName>
</protein>
<keyword evidence="1" id="KW-0472">Membrane</keyword>
<keyword evidence="1" id="KW-0812">Transmembrane</keyword>
<proteinExistence type="predicted"/>
<reference evidence="2" key="1">
    <citation type="submission" date="2023-06" db="EMBL/GenBank/DDBJ databases">
        <title>Genome-scale phylogeny and comparative genomics of the fungal order Sordariales.</title>
        <authorList>
            <consortium name="Lawrence Berkeley National Laboratory"/>
            <person name="Hensen N."/>
            <person name="Bonometti L."/>
            <person name="Westerberg I."/>
            <person name="Brannstrom I.O."/>
            <person name="Guillou S."/>
            <person name="Cros-Aarteil S."/>
            <person name="Calhoun S."/>
            <person name="Haridas S."/>
            <person name="Kuo A."/>
            <person name="Mondo S."/>
            <person name="Pangilinan J."/>
            <person name="Riley R."/>
            <person name="LaButti K."/>
            <person name="Andreopoulos B."/>
            <person name="Lipzen A."/>
            <person name="Chen C."/>
            <person name="Yanf M."/>
            <person name="Daum C."/>
            <person name="Ng V."/>
            <person name="Clum A."/>
            <person name="Steindorff A."/>
            <person name="Ohm R."/>
            <person name="Martin F."/>
            <person name="Silar P."/>
            <person name="Natvig D."/>
            <person name="Lalanne C."/>
            <person name="Gautier V."/>
            <person name="Ament-velasquez S.L."/>
            <person name="Kruys A."/>
            <person name="Hutchinson M.I."/>
            <person name="Powell A.J."/>
            <person name="Barry K."/>
            <person name="Miller A.N."/>
            <person name="Grigoriev I.V."/>
            <person name="Debuchy R."/>
            <person name="Gladieux P."/>
            <person name="Thoren M.H."/>
            <person name="Johannesson H."/>
        </authorList>
    </citation>
    <scope>NUCLEOTIDE SEQUENCE</scope>
    <source>
        <strain evidence="2">SMH3391-2</strain>
    </source>
</reference>
<feature type="transmembrane region" description="Helical" evidence="1">
    <location>
        <begin position="12"/>
        <end position="36"/>
    </location>
</feature>
<name>A0AA39XNS0_9PEZI</name>
<keyword evidence="3" id="KW-1185">Reference proteome</keyword>
<evidence type="ECO:0000313" key="2">
    <source>
        <dbReference type="EMBL" id="KAK0637423.1"/>
    </source>
</evidence>
<accession>A0AA39XNS0</accession>
<dbReference type="Proteomes" id="UP001174934">
    <property type="component" value="Unassembled WGS sequence"/>
</dbReference>
<sequence length="74" mass="7316">MSADIMDRPETPVAGAGAGAGGVAGGFVVVITISLASPFSASQPQQLPSADRAQSGVEHTANVLEHGPKASICE</sequence>
<keyword evidence="1" id="KW-1133">Transmembrane helix</keyword>
<dbReference type="AlphaFoldDB" id="A0AA39XNS0"/>
<gene>
    <name evidence="2" type="ORF">B0T17DRAFT_614018</name>
</gene>
<evidence type="ECO:0000256" key="1">
    <source>
        <dbReference type="SAM" id="Phobius"/>
    </source>
</evidence>
<evidence type="ECO:0000313" key="3">
    <source>
        <dbReference type="Proteomes" id="UP001174934"/>
    </source>
</evidence>
<comment type="caution">
    <text evidence="2">The sequence shown here is derived from an EMBL/GenBank/DDBJ whole genome shotgun (WGS) entry which is preliminary data.</text>
</comment>